<comment type="caution">
    <text evidence="2">The sequence shown here is derived from an EMBL/GenBank/DDBJ whole genome shotgun (WGS) entry which is preliminary data.</text>
</comment>
<dbReference type="Proteomes" id="UP001335648">
    <property type="component" value="Unassembled WGS sequence"/>
</dbReference>
<organism evidence="2 3">
    <name type="scientific">Champsocephalus esox</name>
    <name type="common">pike icefish</name>
    <dbReference type="NCBI Taxonomy" id="159716"/>
    <lineage>
        <taxon>Eukaryota</taxon>
        <taxon>Metazoa</taxon>
        <taxon>Chordata</taxon>
        <taxon>Craniata</taxon>
        <taxon>Vertebrata</taxon>
        <taxon>Euteleostomi</taxon>
        <taxon>Actinopterygii</taxon>
        <taxon>Neopterygii</taxon>
        <taxon>Teleostei</taxon>
        <taxon>Neoteleostei</taxon>
        <taxon>Acanthomorphata</taxon>
        <taxon>Eupercaria</taxon>
        <taxon>Perciformes</taxon>
        <taxon>Notothenioidei</taxon>
        <taxon>Channichthyidae</taxon>
        <taxon>Champsocephalus</taxon>
    </lineage>
</organism>
<proteinExistence type="predicted"/>
<name>A0AAN8CTG2_9TELE</name>
<sequence>MKSDTAVPSWESASRCPEEARRKPGGSPKHEDPEIQMPIQTCHSQRLAAPSRSSEKPEPSAETHMLICTAERSAPAVARAGLKLGLGQILLLSKNSTVHGCVQLWWLHLAD</sequence>
<evidence type="ECO:0000313" key="3">
    <source>
        <dbReference type="Proteomes" id="UP001335648"/>
    </source>
</evidence>
<keyword evidence="3" id="KW-1185">Reference proteome</keyword>
<accession>A0AAN8CTG2</accession>
<dbReference type="EMBL" id="JAULUE010002048">
    <property type="protein sequence ID" value="KAK5909980.1"/>
    <property type="molecule type" value="Genomic_DNA"/>
</dbReference>
<reference evidence="2 3" key="1">
    <citation type="journal article" date="2023" name="Mol. Biol. Evol.">
        <title>Genomics of Secondarily Temperate Adaptation in the Only Non-Antarctic Icefish.</title>
        <authorList>
            <person name="Rivera-Colon A.G."/>
            <person name="Rayamajhi N."/>
            <person name="Minhas B.F."/>
            <person name="Madrigal G."/>
            <person name="Bilyk K.T."/>
            <person name="Yoon V."/>
            <person name="Hune M."/>
            <person name="Gregory S."/>
            <person name="Cheng C.H.C."/>
            <person name="Catchen J.M."/>
        </authorList>
    </citation>
    <scope>NUCLEOTIDE SEQUENCE [LARGE SCALE GENOMIC DNA]</scope>
    <source>
        <strain evidence="2">JC2023a</strain>
    </source>
</reference>
<feature type="compositionally biased region" description="Basic and acidic residues" evidence="1">
    <location>
        <begin position="16"/>
        <end position="33"/>
    </location>
</feature>
<feature type="region of interest" description="Disordered" evidence="1">
    <location>
        <begin position="1"/>
        <end position="62"/>
    </location>
</feature>
<protein>
    <submittedName>
        <fullName evidence="2">Uncharacterized protein</fullName>
    </submittedName>
</protein>
<evidence type="ECO:0000313" key="2">
    <source>
        <dbReference type="EMBL" id="KAK5909980.1"/>
    </source>
</evidence>
<dbReference type="AlphaFoldDB" id="A0AAN8CTG2"/>
<gene>
    <name evidence="2" type="ORF">CesoFtcFv8_003860</name>
</gene>
<evidence type="ECO:0000256" key="1">
    <source>
        <dbReference type="SAM" id="MobiDB-lite"/>
    </source>
</evidence>